<dbReference type="STRING" id="1886670.PTI45_00099"/>
<accession>A0A1E3L9D1</accession>
<proteinExistence type="predicted"/>
<dbReference type="SUPFAM" id="SSF52833">
    <property type="entry name" value="Thioredoxin-like"/>
    <property type="match status" value="1"/>
</dbReference>
<evidence type="ECO:0008006" key="3">
    <source>
        <dbReference type="Google" id="ProtNLM"/>
    </source>
</evidence>
<dbReference type="RefSeq" id="WP_069325592.1">
    <property type="nucleotide sequence ID" value="NZ_MDER01000002.1"/>
</dbReference>
<evidence type="ECO:0000313" key="2">
    <source>
        <dbReference type="Proteomes" id="UP000094578"/>
    </source>
</evidence>
<keyword evidence="2" id="KW-1185">Reference proteome</keyword>
<dbReference type="EMBL" id="MDER01000002">
    <property type="protein sequence ID" value="ODP30378.1"/>
    <property type="molecule type" value="Genomic_DNA"/>
</dbReference>
<evidence type="ECO:0000313" key="1">
    <source>
        <dbReference type="EMBL" id="ODP30378.1"/>
    </source>
</evidence>
<dbReference type="AlphaFoldDB" id="A0A1E3L9D1"/>
<dbReference type="Pfam" id="PF14595">
    <property type="entry name" value="Thioredoxin_9"/>
    <property type="match status" value="1"/>
</dbReference>
<comment type="caution">
    <text evidence="1">The sequence shown here is derived from an EMBL/GenBank/DDBJ whole genome shotgun (WGS) entry which is preliminary data.</text>
</comment>
<dbReference type="InterPro" id="IPR036249">
    <property type="entry name" value="Thioredoxin-like_sf"/>
</dbReference>
<protein>
    <recommendedName>
        <fullName evidence="3">Thioredoxin</fullName>
    </recommendedName>
</protein>
<dbReference type="PATRIC" id="fig|1886670.3.peg.99"/>
<dbReference type="Gene3D" id="3.40.30.10">
    <property type="entry name" value="Glutaredoxin"/>
    <property type="match status" value="1"/>
</dbReference>
<name>A0A1E3L9D1_9BACL</name>
<reference evidence="1 2" key="1">
    <citation type="submission" date="2016-08" db="EMBL/GenBank/DDBJ databases">
        <title>Genome sequencing of Paenibacillus sp. TI45-13ar, isolated from Korean traditional nuruk.</title>
        <authorList>
            <person name="Kim S.-J."/>
        </authorList>
    </citation>
    <scope>NUCLEOTIDE SEQUENCE [LARGE SCALE GENOMIC DNA]</scope>
    <source>
        <strain evidence="1 2">TI45-13ar</strain>
    </source>
</reference>
<gene>
    <name evidence="1" type="ORF">PTI45_00099</name>
</gene>
<dbReference type="Proteomes" id="UP000094578">
    <property type="component" value="Unassembled WGS sequence"/>
</dbReference>
<sequence>MNKPNLADKWEQGISPEQFMEGMTKNKEEFHHGYELFNWTDLDDHEFFKLLAHRDDLRSLILAADWCGDVVRNVPVVLRAFEEAEIPTKILILEENFDTMDDYLTMGGRSVPVVIITDTGGHVLAHWGPRPEHVQELMIAFKQENPDREAADYQEKMAVVRQGMAERYGEGSASHAMIIRELREILSGV</sequence>
<organism evidence="1 2">
    <name type="scientific">Paenibacillus nuruki</name>
    <dbReference type="NCBI Taxonomy" id="1886670"/>
    <lineage>
        <taxon>Bacteria</taxon>
        <taxon>Bacillati</taxon>
        <taxon>Bacillota</taxon>
        <taxon>Bacilli</taxon>
        <taxon>Bacillales</taxon>
        <taxon>Paenibacillaceae</taxon>
        <taxon>Paenibacillus</taxon>
    </lineage>
</organism>